<name>A0A0E9VQ89_ANGAN</name>
<organism evidence="1">
    <name type="scientific">Anguilla anguilla</name>
    <name type="common">European freshwater eel</name>
    <name type="synonym">Muraena anguilla</name>
    <dbReference type="NCBI Taxonomy" id="7936"/>
    <lineage>
        <taxon>Eukaryota</taxon>
        <taxon>Metazoa</taxon>
        <taxon>Chordata</taxon>
        <taxon>Craniata</taxon>
        <taxon>Vertebrata</taxon>
        <taxon>Euteleostomi</taxon>
        <taxon>Actinopterygii</taxon>
        <taxon>Neopterygii</taxon>
        <taxon>Teleostei</taxon>
        <taxon>Anguilliformes</taxon>
        <taxon>Anguillidae</taxon>
        <taxon>Anguilla</taxon>
    </lineage>
</organism>
<sequence length="42" mass="4874">MELDLLEDLQSVAVPMRNAAQKQRTACVIHLGRLKSYFRHPH</sequence>
<reference evidence="1" key="1">
    <citation type="submission" date="2014-11" db="EMBL/GenBank/DDBJ databases">
        <authorList>
            <person name="Amaro Gonzalez C."/>
        </authorList>
    </citation>
    <scope>NUCLEOTIDE SEQUENCE</scope>
</reference>
<protein>
    <submittedName>
        <fullName evidence="1">Uncharacterized protein</fullName>
    </submittedName>
</protein>
<dbReference type="EMBL" id="GBXM01029179">
    <property type="protein sequence ID" value="JAH79398.1"/>
    <property type="molecule type" value="Transcribed_RNA"/>
</dbReference>
<evidence type="ECO:0000313" key="1">
    <source>
        <dbReference type="EMBL" id="JAH79398.1"/>
    </source>
</evidence>
<dbReference type="AlphaFoldDB" id="A0A0E9VQ89"/>
<accession>A0A0E9VQ89</accession>
<reference evidence="1" key="2">
    <citation type="journal article" date="2015" name="Fish Shellfish Immunol.">
        <title>Early steps in the European eel (Anguilla anguilla)-Vibrio vulnificus interaction in the gills: Role of the RtxA13 toxin.</title>
        <authorList>
            <person name="Callol A."/>
            <person name="Pajuelo D."/>
            <person name="Ebbesson L."/>
            <person name="Teles M."/>
            <person name="MacKenzie S."/>
            <person name="Amaro C."/>
        </authorList>
    </citation>
    <scope>NUCLEOTIDE SEQUENCE</scope>
</reference>
<proteinExistence type="predicted"/>